<reference evidence="3" key="1">
    <citation type="submission" date="2022-10" db="EMBL/GenBank/DDBJ databases">
        <authorList>
            <person name="Chen Y."/>
            <person name="Dougan E. K."/>
            <person name="Chan C."/>
            <person name="Rhodes N."/>
            <person name="Thang M."/>
        </authorList>
    </citation>
    <scope>NUCLEOTIDE SEQUENCE</scope>
</reference>
<keyword evidence="2" id="KW-0732">Signal</keyword>
<sequence>MVRPHVLRYVWPLLAFLALFQGRSPRDFASDAPQASSPQRVRKRTRKERTLVDPGGPAESEIGGTAAFDELLRNQNESQVLLWLSRADSESYQLAMERCPPGLAAKVYGQMCRQQVADTNATALTHALRACAQLGGWRRLRTLVRKMEEQGCWHNLDAVESALKAANTTGHVTIAARILDQMASNRLAVKEKHYSWAIEAAARRKPPSPGAATYFMQELMQQAQVKKTQMDDLLSAHRDSPLSLTMHTMRNLLILANQSRTFAPTEGRKGKNRQITAEAAEVMLASLLGQMPHEMNVSQFEKLPRQQRTATLSLVKDFNKVRVSVPKRSRWVLRLSTNGPNGPKAGSDAA</sequence>
<evidence type="ECO:0000256" key="2">
    <source>
        <dbReference type="SAM" id="SignalP"/>
    </source>
</evidence>
<gene>
    <name evidence="3" type="ORF">C1SCF055_LOCUS13557</name>
</gene>
<feature type="signal peptide" evidence="2">
    <location>
        <begin position="1"/>
        <end position="22"/>
    </location>
</feature>
<proteinExistence type="predicted"/>
<dbReference type="InterPro" id="IPR011990">
    <property type="entry name" value="TPR-like_helical_dom_sf"/>
</dbReference>
<feature type="region of interest" description="Disordered" evidence="1">
    <location>
        <begin position="28"/>
        <end position="59"/>
    </location>
</feature>
<accession>A0A9P1C7P7</accession>
<dbReference type="AlphaFoldDB" id="A0A9P1C7P7"/>
<organism evidence="3">
    <name type="scientific">Cladocopium goreaui</name>
    <dbReference type="NCBI Taxonomy" id="2562237"/>
    <lineage>
        <taxon>Eukaryota</taxon>
        <taxon>Sar</taxon>
        <taxon>Alveolata</taxon>
        <taxon>Dinophyceae</taxon>
        <taxon>Suessiales</taxon>
        <taxon>Symbiodiniaceae</taxon>
        <taxon>Cladocopium</taxon>
    </lineage>
</organism>
<evidence type="ECO:0000313" key="5">
    <source>
        <dbReference type="Proteomes" id="UP001152797"/>
    </source>
</evidence>
<evidence type="ECO:0000313" key="4">
    <source>
        <dbReference type="EMBL" id="CAL1139562.1"/>
    </source>
</evidence>
<dbReference type="EMBL" id="CAMXCT020001057">
    <property type="protein sequence ID" value="CAL1139562.1"/>
    <property type="molecule type" value="Genomic_DNA"/>
</dbReference>
<protein>
    <submittedName>
        <fullName evidence="3">Uncharacterized protein</fullName>
    </submittedName>
</protein>
<evidence type="ECO:0000313" key="3">
    <source>
        <dbReference type="EMBL" id="CAI3986187.1"/>
    </source>
</evidence>
<dbReference type="Proteomes" id="UP001152797">
    <property type="component" value="Unassembled WGS sequence"/>
</dbReference>
<comment type="caution">
    <text evidence="3">The sequence shown here is derived from an EMBL/GenBank/DDBJ whole genome shotgun (WGS) entry which is preliminary data.</text>
</comment>
<name>A0A9P1C7P7_9DINO</name>
<keyword evidence="5" id="KW-1185">Reference proteome</keyword>
<evidence type="ECO:0000256" key="1">
    <source>
        <dbReference type="SAM" id="MobiDB-lite"/>
    </source>
</evidence>
<dbReference type="EMBL" id="CAMXCT010001057">
    <property type="protein sequence ID" value="CAI3986187.1"/>
    <property type="molecule type" value="Genomic_DNA"/>
</dbReference>
<reference evidence="4" key="2">
    <citation type="submission" date="2024-04" db="EMBL/GenBank/DDBJ databases">
        <authorList>
            <person name="Chen Y."/>
            <person name="Shah S."/>
            <person name="Dougan E. K."/>
            <person name="Thang M."/>
            <person name="Chan C."/>
        </authorList>
    </citation>
    <scope>NUCLEOTIDE SEQUENCE [LARGE SCALE GENOMIC DNA]</scope>
</reference>
<dbReference type="Gene3D" id="1.25.40.10">
    <property type="entry name" value="Tetratricopeptide repeat domain"/>
    <property type="match status" value="1"/>
</dbReference>
<dbReference type="EMBL" id="CAMXCT030001057">
    <property type="protein sequence ID" value="CAL4773499.1"/>
    <property type="molecule type" value="Genomic_DNA"/>
</dbReference>
<feature type="chain" id="PRO_5043270158" evidence="2">
    <location>
        <begin position="23"/>
        <end position="350"/>
    </location>
</feature>